<dbReference type="InterPro" id="IPR045337">
    <property type="entry name" value="MmgE_PrpD_C"/>
</dbReference>
<dbReference type="InterPro" id="IPR005656">
    <property type="entry name" value="MmgE_PrpD"/>
</dbReference>
<reference evidence="4 5" key="1">
    <citation type="submission" date="2018-05" db="EMBL/GenBank/DDBJ databases">
        <title>Draft genome sequence of Scytalidium lignicola DSM 105466, a ubiquitous saprotrophic fungus.</title>
        <authorList>
            <person name="Buettner E."/>
            <person name="Gebauer A.M."/>
            <person name="Hofrichter M."/>
            <person name="Liers C."/>
            <person name="Kellner H."/>
        </authorList>
    </citation>
    <scope>NUCLEOTIDE SEQUENCE [LARGE SCALE GENOMIC DNA]</scope>
    <source>
        <strain evidence="4 5">DSM 105466</strain>
    </source>
</reference>
<organism evidence="4 5">
    <name type="scientific">Scytalidium lignicola</name>
    <name type="common">Hyphomycete</name>
    <dbReference type="NCBI Taxonomy" id="5539"/>
    <lineage>
        <taxon>Eukaryota</taxon>
        <taxon>Fungi</taxon>
        <taxon>Dikarya</taxon>
        <taxon>Ascomycota</taxon>
        <taxon>Pezizomycotina</taxon>
        <taxon>Leotiomycetes</taxon>
        <taxon>Leotiomycetes incertae sedis</taxon>
        <taxon>Scytalidium</taxon>
    </lineage>
</organism>
<dbReference type="InterPro" id="IPR042183">
    <property type="entry name" value="MmgE/PrpD_sf_1"/>
</dbReference>
<sequence>MKKQTLTYLAVERLKQISAGDFSSEVREKALSCLLDFLGAAQSGLLTQLSNSILKYAELHADKPEAYVFGSDRAMCAETAAFTNTVLAHSVARDDMHLDSCSHMGSMVVSTSLALAQRDKWTGEQLIRAIVGGHEIGALLGTTIRGGGTFNTHFRASGLIGAFAAAGAAIAASFTTEEEAVNALALAVNMASGINAWAWAGGSEIYIHNGIASRAGITSYDLAYSGVHASDTVLEGRDGFFEAINAGSGAADLFRTWVETYSIGKGILDVNFKPAAGCNFTQTSSAIALKISSKHKIDNVESVKVMTTTAAISYPGCDNLGPLESKSHGKLSIQYGVCAALIFGRLDEETFSCIDDERVNSLMKRCLLVADPDYDKEYAKGLQPATVEVVLKDGNMIREAAPDVPWLGAQEVATRFLHEISPCLSADKAEQLLQQYQKIEGFDFSSGPLSV</sequence>
<evidence type="ECO:0000256" key="1">
    <source>
        <dbReference type="ARBA" id="ARBA00006174"/>
    </source>
</evidence>
<feature type="domain" description="MmgE/PrpD C-terminal" evidence="3">
    <location>
        <begin position="278"/>
        <end position="401"/>
    </location>
</feature>
<accession>A0A3E2GUV3</accession>
<gene>
    <name evidence="4" type="ORF">B7463_g11448</name>
</gene>
<dbReference type="PANTHER" id="PTHR16943">
    <property type="entry name" value="2-METHYLCITRATE DEHYDRATASE-RELATED"/>
    <property type="match status" value="1"/>
</dbReference>
<comment type="caution">
    <text evidence="4">The sequence shown here is derived from an EMBL/GenBank/DDBJ whole genome shotgun (WGS) entry which is preliminary data.</text>
</comment>
<dbReference type="InterPro" id="IPR045336">
    <property type="entry name" value="MmgE_PrpD_N"/>
</dbReference>
<dbReference type="InterPro" id="IPR036148">
    <property type="entry name" value="MmgE/PrpD_sf"/>
</dbReference>
<dbReference type="Gene3D" id="3.30.1330.120">
    <property type="entry name" value="2-methylcitrate dehydratase PrpD"/>
    <property type="match status" value="1"/>
</dbReference>
<evidence type="ECO:0008006" key="6">
    <source>
        <dbReference type="Google" id="ProtNLM"/>
    </source>
</evidence>
<feature type="non-terminal residue" evidence="4">
    <location>
        <position position="1"/>
    </location>
</feature>
<dbReference type="OrthoDB" id="4120269at2759"/>
<dbReference type="Pfam" id="PF19305">
    <property type="entry name" value="MmgE_PrpD_C"/>
    <property type="match status" value="1"/>
</dbReference>
<dbReference type="SUPFAM" id="SSF103378">
    <property type="entry name" value="2-methylcitrate dehydratase PrpD"/>
    <property type="match status" value="1"/>
</dbReference>
<dbReference type="EMBL" id="NCSJ02000391">
    <property type="protein sequence ID" value="RFU24889.1"/>
    <property type="molecule type" value="Genomic_DNA"/>
</dbReference>
<feature type="non-terminal residue" evidence="4">
    <location>
        <position position="451"/>
    </location>
</feature>
<evidence type="ECO:0000313" key="5">
    <source>
        <dbReference type="Proteomes" id="UP000258309"/>
    </source>
</evidence>
<dbReference type="Proteomes" id="UP000258309">
    <property type="component" value="Unassembled WGS sequence"/>
</dbReference>
<evidence type="ECO:0000259" key="3">
    <source>
        <dbReference type="Pfam" id="PF19305"/>
    </source>
</evidence>
<keyword evidence="5" id="KW-1185">Reference proteome</keyword>
<dbReference type="GO" id="GO:0016829">
    <property type="term" value="F:lyase activity"/>
    <property type="evidence" value="ECO:0007669"/>
    <property type="project" value="InterPro"/>
</dbReference>
<name>A0A3E2GUV3_SCYLI</name>
<proteinExistence type="inferred from homology"/>
<evidence type="ECO:0000313" key="4">
    <source>
        <dbReference type="EMBL" id="RFU24889.1"/>
    </source>
</evidence>
<dbReference type="Pfam" id="PF03972">
    <property type="entry name" value="MmgE_PrpD_N"/>
    <property type="match status" value="1"/>
</dbReference>
<protein>
    <recommendedName>
        <fullName evidence="6">MmgE/PrpD family protein</fullName>
    </recommendedName>
</protein>
<comment type="similarity">
    <text evidence="1">Belongs to the PrpD family.</text>
</comment>
<dbReference type="PANTHER" id="PTHR16943:SF8">
    <property type="entry name" value="2-METHYLCITRATE DEHYDRATASE"/>
    <property type="match status" value="1"/>
</dbReference>
<dbReference type="InterPro" id="IPR042188">
    <property type="entry name" value="MmgE/PrpD_sf_2"/>
</dbReference>
<feature type="domain" description="MmgE/PrpD N-terminal" evidence="2">
    <location>
        <begin position="16"/>
        <end position="247"/>
    </location>
</feature>
<dbReference type="AlphaFoldDB" id="A0A3E2GUV3"/>
<dbReference type="Gene3D" id="1.10.4100.10">
    <property type="entry name" value="2-methylcitrate dehydratase PrpD"/>
    <property type="match status" value="1"/>
</dbReference>
<evidence type="ECO:0000259" key="2">
    <source>
        <dbReference type="Pfam" id="PF03972"/>
    </source>
</evidence>